<feature type="compositionally biased region" description="Low complexity" evidence="1">
    <location>
        <begin position="80"/>
        <end position="92"/>
    </location>
</feature>
<name>A0A0C9U6E3_SPHS4</name>
<protein>
    <recommendedName>
        <fullName evidence="3">DUF6534 domain-containing protein</fullName>
    </recommendedName>
</protein>
<dbReference type="PANTHER" id="PTHR40465">
    <property type="entry name" value="CHROMOSOME 1, WHOLE GENOME SHOTGUN SEQUENCE"/>
    <property type="match status" value="1"/>
</dbReference>
<feature type="non-terminal residue" evidence="4">
    <location>
        <position position="128"/>
    </location>
</feature>
<keyword evidence="2" id="KW-1133">Transmembrane helix</keyword>
<dbReference type="AlphaFoldDB" id="A0A0C9U6E3"/>
<feature type="transmembrane region" description="Helical" evidence="2">
    <location>
        <begin position="20"/>
        <end position="42"/>
    </location>
</feature>
<evidence type="ECO:0000256" key="2">
    <source>
        <dbReference type="SAM" id="Phobius"/>
    </source>
</evidence>
<dbReference type="InterPro" id="IPR045339">
    <property type="entry name" value="DUF6534"/>
</dbReference>
<dbReference type="EMBL" id="KN837464">
    <property type="protein sequence ID" value="KIJ24702.1"/>
    <property type="molecule type" value="Genomic_DNA"/>
</dbReference>
<evidence type="ECO:0000259" key="3">
    <source>
        <dbReference type="Pfam" id="PF20152"/>
    </source>
</evidence>
<sequence length="128" mass="13966">TDDVVNKIIVLTIQSGAITALFALLDFVLFLAIPSSTANFLVDFPLSKLYSNSLLSTLNARVGWSNTLGDRRHQDNVLFGPGSTSGPSPNSSRDLYSHQRRIILPSTNIELRVPIVTTTIDTHNATEL</sequence>
<feature type="domain" description="DUF6534" evidence="3">
    <location>
        <begin position="2"/>
        <end position="61"/>
    </location>
</feature>
<dbReference type="OrthoDB" id="3265526at2759"/>
<reference evidence="4 5" key="1">
    <citation type="submission" date="2014-06" db="EMBL/GenBank/DDBJ databases">
        <title>Evolutionary Origins and Diversification of the Mycorrhizal Mutualists.</title>
        <authorList>
            <consortium name="DOE Joint Genome Institute"/>
            <consortium name="Mycorrhizal Genomics Consortium"/>
            <person name="Kohler A."/>
            <person name="Kuo A."/>
            <person name="Nagy L.G."/>
            <person name="Floudas D."/>
            <person name="Copeland A."/>
            <person name="Barry K.W."/>
            <person name="Cichocki N."/>
            <person name="Veneault-Fourrey C."/>
            <person name="LaButti K."/>
            <person name="Lindquist E.A."/>
            <person name="Lipzen A."/>
            <person name="Lundell T."/>
            <person name="Morin E."/>
            <person name="Murat C."/>
            <person name="Riley R."/>
            <person name="Ohm R."/>
            <person name="Sun H."/>
            <person name="Tunlid A."/>
            <person name="Henrissat B."/>
            <person name="Grigoriev I.V."/>
            <person name="Hibbett D.S."/>
            <person name="Martin F."/>
        </authorList>
    </citation>
    <scope>NUCLEOTIDE SEQUENCE [LARGE SCALE GENOMIC DNA]</scope>
    <source>
        <strain evidence="4 5">SS14</strain>
    </source>
</reference>
<keyword evidence="5" id="KW-1185">Reference proteome</keyword>
<keyword evidence="2" id="KW-0472">Membrane</keyword>
<dbReference type="HOGENOM" id="CLU_1964903_0_0_1"/>
<dbReference type="PANTHER" id="PTHR40465:SF1">
    <property type="entry name" value="DUF6534 DOMAIN-CONTAINING PROTEIN"/>
    <property type="match status" value="1"/>
</dbReference>
<evidence type="ECO:0000313" key="5">
    <source>
        <dbReference type="Proteomes" id="UP000054279"/>
    </source>
</evidence>
<evidence type="ECO:0000313" key="4">
    <source>
        <dbReference type="EMBL" id="KIJ24702.1"/>
    </source>
</evidence>
<dbReference type="Pfam" id="PF20152">
    <property type="entry name" value="DUF6534"/>
    <property type="match status" value="1"/>
</dbReference>
<keyword evidence="2" id="KW-0812">Transmembrane</keyword>
<feature type="region of interest" description="Disordered" evidence="1">
    <location>
        <begin position="75"/>
        <end position="94"/>
    </location>
</feature>
<gene>
    <name evidence="4" type="ORF">M422DRAFT_274451</name>
</gene>
<evidence type="ECO:0000256" key="1">
    <source>
        <dbReference type="SAM" id="MobiDB-lite"/>
    </source>
</evidence>
<accession>A0A0C9U6E3</accession>
<organism evidence="4 5">
    <name type="scientific">Sphaerobolus stellatus (strain SS14)</name>
    <dbReference type="NCBI Taxonomy" id="990650"/>
    <lineage>
        <taxon>Eukaryota</taxon>
        <taxon>Fungi</taxon>
        <taxon>Dikarya</taxon>
        <taxon>Basidiomycota</taxon>
        <taxon>Agaricomycotina</taxon>
        <taxon>Agaricomycetes</taxon>
        <taxon>Phallomycetidae</taxon>
        <taxon>Geastrales</taxon>
        <taxon>Sphaerobolaceae</taxon>
        <taxon>Sphaerobolus</taxon>
    </lineage>
</organism>
<dbReference type="Proteomes" id="UP000054279">
    <property type="component" value="Unassembled WGS sequence"/>
</dbReference>
<proteinExistence type="predicted"/>